<protein>
    <submittedName>
        <fullName evidence="9 10">Interferon regulatory factor 6 isoform X1</fullName>
    </submittedName>
</protein>
<keyword evidence="6" id="KW-0539">Nucleus</keyword>
<dbReference type="InterPro" id="IPR036390">
    <property type="entry name" value="WH_DNA-bd_sf"/>
</dbReference>
<dbReference type="CDD" id="cd00103">
    <property type="entry name" value="IRF"/>
    <property type="match status" value="1"/>
</dbReference>
<dbReference type="GO" id="GO:0002376">
    <property type="term" value="P:immune system process"/>
    <property type="evidence" value="ECO:0007669"/>
    <property type="project" value="TreeGrafter"/>
</dbReference>
<evidence type="ECO:0000313" key="9">
    <source>
        <dbReference type="RefSeq" id="XP_013382666.1"/>
    </source>
</evidence>
<keyword evidence="3" id="KW-0238">DNA-binding</keyword>
<dbReference type="OMA" id="NEAWPKE"/>
<dbReference type="GO" id="GO:0000981">
    <property type="term" value="F:DNA-binding transcription factor activity, RNA polymerase II-specific"/>
    <property type="evidence" value="ECO:0007669"/>
    <property type="project" value="TreeGrafter"/>
</dbReference>
<dbReference type="SUPFAM" id="SSF46785">
    <property type="entry name" value="Winged helix' DNA-binding domain"/>
    <property type="match status" value="1"/>
</dbReference>
<dbReference type="SMART" id="SM00348">
    <property type="entry name" value="IRF"/>
    <property type="match status" value="1"/>
</dbReference>
<proteinExistence type="predicted"/>
<dbReference type="RefSeq" id="XP_013382668.1">
    <property type="nucleotide sequence ID" value="XM_013527214.1"/>
</dbReference>
<dbReference type="SUPFAM" id="SSF49879">
    <property type="entry name" value="SMAD/FHA domain"/>
    <property type="match status" value="1"/>
</dbReference>
<evidence type="ECO:0000256" key="4">
    <source>
        <dbReference type="ARBA" id="ARBA00023159"/>
    </source>
</evidence>
<keyword evidence="8" id="KW-1185">Reference proteome</keyword>
<dbReference type="Gene3D" id="1.10.10.10">
    <property type="entry name" value="Winged helix-like DNA-binding domain superfamily/Winged helix DNA-binding domain"/>
    <property type="match status" value="1"/>
</dbReference>
<dbReference type="PRINTS" id="PR00267">
    <property type="entry name" value="INTFRNREGFCT"/>
</dbReference>
<dbReference type="RefSeq" id="XP_013382667.1">
    <property type="nucleotide sequence ID" value="XM_013527213.1"/>
</dbReference>
<dbReference type="InterPro" id="IPR001346">
    <property type="entry name" value="Interferon_reg_fact_DNA-bd_dom"/>
</dbReference>
<dbReference type="PANTHER" id="PTHR11949:SF53">
    <property type="entry name" value="IRF TRYPTOPHAN PENTAD REPEAT DOMAIN-CONTAINING PROTEIN"/>
    <property type="match status" value="1"/>
</dbReference>
<dbReference type="KEGG" id="lak:106153331"/>
<organism evidence="8 10">
    <name type="scientific">Lingula anatina</name>
    <name type="common">Brachiopod</name>
    <name type="synonym">Lingula unguis</name>
    <dbReference type="NCBI Taxonomy" id="7574"/>
    <lineage>
        <taxon>Eukaryota</taxon>
        <taxon>Metazoa</taxon>
        <taxon>Spiralia</taxon>
        <taxon>Lophotrochozoa</taxon>
        <taxon>Brachiopoda</taxon>
        <taxon>Linguliformea</taxon>
        <taxon>Lingulata</taxon>
        <taxon>Lingulida</taxon>
        <taxon>Linguloidea</taxon>
        <taxon>Lingulidae</taxon>
        <taxon>Lingula</taxon>
    </lineage>
</organism>
<dbReference type="InterPro" id="IPR019471">
    <property type="entry name" value="Interferon_reg_factor-3"/>
</dbReference>
<dbReference type="PANTHER" id="PTHR11949">
    <property type="entry name" value="INTERFERON REGULATORY FACTOR"/>
    <property type="match status" value="1"/>
</dbReference>
<dbReference type="PROSITE" id="PS51507">
    <property type="entry name" value="IRF_2"/>
    <property type="match status" value="1"/>
</dbReference>
<dbReference type="GO" id="GO:0000978">
    <property type="term" value="F:RNA polymerase II cis-regulatory region sequence-specific DNA binding"/>
    <property type="evidence" value="ECO:0007669"/>
    <property type="project" value="TreeGrafter"/>
</dbReference>
<dbReference type="Proteomes" id="UP000085678">
    <property type="component" value="Unplaced"/>
</dbReference>
<name>A0A1S3H9I7_LINAN</name>
<dbReference type="GO" id="GO:0005634">
    <property type="term" value="C:nucleus"/>
    <property type="evidence" value="ECO:0007669"/>
    <property type="project" value="UniProtKB-SubCell"/>
</dbReference>
<evidence type="ECO:0000256" key="6">
    <source>
        <dbReference type="ARBA" id="ARBA00023242"/>
    </source>
</evidence>
<evidence type="ECO:0000256" key="1">
    <source>
        <dbReference type="ARBA" id="ARBA00004123"/>
    </source>
</evidence>
<dbReference type="SMART" id="SM01243">
    <property type="entry name" value="IRF-3"/>
    <property type="match status" value="1"/>
</dbReference>
<comment type="subcellular location">
    <subcellularLocation>
        <location evidence="1">Nucleus</location>
    </subcellularLocation>
</comment>
<dbReference type="InterPro" id="IPR036388">
    <property type="entry name" value="WH-like_DNA-bd_sf"/>
</dbReference>
<evidence type="ECO:0000313" key="11">
    <source>
        <dbReference type="RefSeq" id="XP_013382668.1"/>
    </source>
</evidence>
<accession>A0A1S3H9I7</accession>
<dbReference type="AlphaFoldDB" id="A0A1S3H9I7"/>
<sequence length="534" mass="60246">MSENRQRLRPWLEAQINSGIIPGLHWLDEDHTLFRITWKHGGKPDWNEGDSLIFKLWAEHTGRYRAGIDKPDYATWKTRLRCAFNKAPDINQDKELSCSDAEPPYRVYRLLPKCEVKKKRISSTFNASDMDSDSSEDTGALAQMAPCSVPTVVSSMKIDQDDILLGEVEMLVETSLKGEDSQTTLMSNDEWGDIKSDDLLKCDSLDQQKYISGEVSMISIQPAVSVGMAPWTPLTIVTTQEGQVTQAAQSDTPQDTEAVLMDEQSYPSDAETGAPLLMPPQQAAQQATIPQPQGHEMLVKLFFKRQQVAQYEMNNPNGSRLYYNSSNPGTEQNMAEVAQSFAMEMGEQVDQLFGPRAVSQYLMPPPYLCTDSQQESTNKILKCMERGLLLKCVDGDIYAARYCRCVIFCASPHKEDEIFKLERDNSDFKLFDFNNYFVPAVQKYLQGQGPRPNIEVRLGFGQAWYNQNWSEREIFISGSVVSAKALFVLQQLDQQYGPHIQISLSDDNDRIVETIKQLCSLKTPTRSTAMEVSA</sequence>
<keyword evidence="4" id="KW-0010">Activator</keyword>
<keyword evidence="2" id="KW-0805">Transcription regulation</keyword>
<evidence type="ECO:0000256" key="2">
    <source>
        <dbReference type="ARBA" id="ARBA00023015"/>
    </source>
</evidence>
<evidence type="ECO:0000259" key="7">
    <source>
        <dbReference type="PROSITE" id="PS51507"/>
    </source>
</evidence>
<dbReference type="Gene3D" id="2.60.200.10">
    <property type="match status" value="1"/>
</dbReference>
<keyword evidence="5" id="KW-0804">Transcription</keyword>
<reference evidence="9 10" key="1">
    <citation type="submission" date="2025-04" db="UniProtKB">
        <authorList>
            <consortium name="RefSeq"/>
        </authorList>
    </citation>
    <scope>IDENTIFICATION</scope>
    <source>
        <tissue evidence="9 10">Gonads</tissue>
    </source>
</reference>
<evidence type="ECO:0000313" key="10">
    <source>
        <dbReference type="RefSeq" id="XP_013382667.1"/>
    </source>
</evidence>
<evidence type="ECO:0000313" key="8">
    <source>
        <dbReference type="Proteomes" id="UP000085678"/>
    </source>
</evidence>
<dbReference type="STRING" id="7574.A0A1S3H9I7"/>
<evidence type="ECO:0000256" key="3">
    <source>
        <dbReference type="ARBA" id="ARBA00023125"/>
    </source>
</evidence>
<dbReference type="InterPro" id="IPR008984">
    <property type="entry name" value="SMAD_FHA_dom_sf"/>
</dbReference>
<dbReference type="GeneID" id="106153331"/>
<dbReference type="Pfam" id="PF00605">
    <property type="entry name" value="IRF"/>
    <property type="match status" value="1"/>
</dbReference>
<dbReference type="InterPro" id="IPR017855">
    <property type="entry name" value="SMAD-like_dom_sf"/>
</dbReference>
<feature type="domain" description="IRF tryptophan pentad repeat" evidence="7">
    <location>
        <begin position="5"/>
        <end position="112"/>
    </location>
</feature>
<dbReference type="GO" id="GO:0045944">
    <property type="term" value="P:positive regulation of transcription by RNA polymerase II"/>
    <property type="evidence" value="ECO:0007669"/>
    <property type="project" value="UniProtKB-ARBA"/>
</dbReference>
<gene>
    <name evidence="9 10 11" type="primary">LOC106153331</name>
</gene>
<dbReference type="FunFam" id="1.10.10.10:FF:000041">
    <property type="entry name" value="Interferon regulatory factor 4"/>
    <property type="match status" value="1"/>
</dbReference>
<dbReference type="OrthoDB" id="6538197at2759"/>
<dbReference type="RefSeq" id="XP_013382666.1">
    <property type="nucleotide sequence ID" value="XM_013527212.1"/>
</dbReference>
<evidence type="ECO:0000256" key="5">
    <source>
        <dbReference type="ARBA" id="ARBA00023163"/>
    </source>
</evidence>
<dbReference type="Pfam" id="PF10401">
    <property type="entry name" value="IRF-3"/>
    <property type="match status" value="1"/>
</dbReference>